<evidence type="ECO:0008006" key="4">
    <source>
        <dbReference type="Google" id="ProtNLM"/>
    </source>
</evidence>
<reference evidence="2 3" key="1">
    <citation type="journal article" date="2011" name="PLoS Pathog.">
        <title>Dynamic evolution of pathogenicity revealed by sequencing and comparative genomics of 19 Pseudomonas syringae isolates.</title>
        <authorList>
            <person name="Baltrus D.A."/>
            <person name="Nishimura M.T."/>
            <person name="Romanchuk A."/>
            <person name="Chang J.H."/>
            <person name="Mukhtar M.S."/>
            <person name="Cherkis K."/>
            <person name="Roach J."/>
            <person name="Grant S.R."/>
            <person name="Jones C.D."/>
            <person name="Dangl J.L."/>
        </authorList>
    </citation>
    <scope>NUCLEOTIDE SEQUENCE [LARGE SCALE GENOMIC DNA]</scope>
    <source>
        <strain evidence="2 3">1704B</strain>
    </source>
</reference>
<keyword evidence="1" id="KW-0472">Membrane</keyword>
<evidence type="ECO:0000256" key="1">
    <source>
        <dbReference type="SAM" id="Phobius"/>
    </source>
</evidence>
<sequence length="41" mass="4685">MWELVKSGGWMMLPIILSSIAAAGIIIERLWTLRSRRFSPP</sequence>
<dbReference type="EMBL" id="AEAI01002663">
    <property type="protein sequence ID" value="EGH47955.1"/>
    <property type="molecule type" value="Genomic_DNA"/>
</dbReference>
<dbReference type="HOGENOM" id="CLU_3281780_0_0_6"/>
<dbReference type="AlphaFoldDB" id="F3GLK2"/>
<name>F3GLK2_PSESJ</name>
<feature type="transmembrane region" description="Helical" evidence="1">
    <location>
        <begin position="12"/>
        <end position="31"/>
    </location>
</feature>
<keyword evidence="1" id="KW-1133">Transmembrane helix</keyword>
<comment type="caution">
    <text evidence="2">The sequence shown here is derived from an EMBL/GenBank/DDBJ whole genome shotgun (WGS) entry which is preliminary data.</text>
</comment>
<dbReference type="Proteomes" id="UP000004986">
    <property type="component" value="Unassembled WGS sequence"/>
</dbReference>
<accession>F3GLK2</accession>
<evidence type="ECO:0000313" key="2">
    <source>
        <dbReference type="EMBL" id="EGH47955.1"/>
    </source>
</evidence>
<keyword evidence="3" id="KW-1185">Reference proteome</keyword>
<keyword evidence="1" id="KW-0812">Transmembrane</keyword>
<gene>
    <name evidence="2" type="ORF">PSYPI_39034</name>
</gene>
<organism evidence="2 3">
    <name type="scientific">Pseudomonas syringae pv. pisi str. 1704B</name>
    <dbReference type="NCBI Taxonomy" id="629263"/>
    <lineage>
        <taxon>Bacteria</taxon>
        <taxon>Pseudomonadati</taxon>
        <taxon>Pseudomonadota</taxon>
        <taxon>Gammaproteobacteria</taxon>
        <taxon>Pseudomonadales</taxon>
        <taxon>Pseudomonadaceae</taxon>
        <taxon>Pseudomonas</taxon>
        <taxon>Pseudomonas syringae</taxon>
    </lineage>
</organism>
<proteinExistence type="predicted"/>
<feature type="non-terminal residue" evidence="2">
    <location>
        <position position="41"/>
    </location>
</feature>
<protein>
    <recommendedName>
        <fullName evidence="4">MotA/TolQ/ExbB proton channel</fullName>
    </recommendedName>
</protein>
<evidence type="ECO:0000313" key="3">
    <source>
        <dbReference type="Proteomes" id="UP000004986"/>
    </source>
</evidence>